<organism evidence="1 2">
    <name type="scientific">Haemaphysalis longicornis</name>
    <name type="common">Bush tick</name>
    <dbReference type="NCBI Taxonomy" id="44386"/>
    <lineage>
        <taxon>Eukaryota</taxon>
        <taxon>Metazoa</taxon>
        <taxon>Ecdysozoa</taxon>
        <taxon>Arthropoda</taxon>
        <taxon>Chelicerata</taxon>
        <taxon>Arachnida</taxon>
        <taxon>Acari</taxon>
        <taxon>Parasitiformes</taxon>
        <taxon>Ixodida</taxon>
        <taxon>Ixodoidea</taxon>
        <taxon>Ixodidae</taxon>
        <taxon>Haemaphysalinae</taxon>
        <taxon>Haemaphysalis</taxon>
    </lineage>
</organism>
<accession>A0A9J6GR05</accession>
<sequence length="66" mass="7450">MNWSPKEPEYTSGNSTDGALVGKAVLRTLYDGYFHIVDDDILTHIIAQTGNYTKQKNEHGYFLSID</sequence>
<proteinExistence type="predicted"/>
<dbReference type="EMBL" id="JABSTR010000008">
    <property type="protein sequence ID" value="KAH9377909.1"/>
    <property type="molecule type" value="Genomic_DNA"/>
</dbReference>
<comment type="caution">
    <text evidence="1">The sequence shown here is derived from an EMBL/GenBank/DDBJ whole genome shotgun (WGS) entry which is preliminary data.</text>
</comment>
<dbReference type="Proteomes" id="UP000821853">
    <property type="component" value="Unassembled WGS sequence"/>
</dbReference>
<keyword evidence="2" id="KW-1185">Reference proteome</keyword>
<evidence type="ECO:0000313" key="2">
    <source>
        <dbReference type="Proteomes" id="UP000821853"/>
    </source>
</evidence>
<dbReference type="AlphaFoldDB" id="A0A9J6GR05"/>
<gene>
    <name evidence="1" type="ORF">HPB48_006920</name>
</gene>
<name>A0A9J6GR05_HAELO</name>
<dbReference type="VEuPathDB" id="VectorBase:HLOH_045589"/>
<reference evidence="1 2" key="1">
    <citation type="journal article" date="2020" name="Cell">
        <title>Large-Scale Comparative Analyses of Tick Genomes Elucidate Their Genetic Diversity and Vector Capacities.</title>
        <authorList>
            <consortium name="Tick Genome and Microbiome Consortium (TIGMIC)"/>
            <person name="Jia N."/>
            <person name="Wang J."/>
            <person name="Shi W."/>
            <person name="Du L."/>
            <person name="Sun Y."/>
            <person name="Zhan W."/>
            <person name="Jiang J.F."/>
            <person name="Wang Q."/>
            <person name="Zhang B."/>
            <person name="Ji P."/>
            <person name="Bell-Sakyi L."/>
            <person name="Cui X.M."/>
            <person name="Yuan T.T."/>
            <person name="Jiang B.G."/>
            <person name="Yang W.F."/>
            <person name="Lam T.T."/>
            <person name="Chang Q.C."/>
            <person name="Ding S.J."/>
            <person name="Wang X.J."/>
            <person name="Zhu J.G."/>
            <person name="Ruan X.D."/>
            <person name="Zhao L."/>
            <person name="Wei J.T."/>
            <person name="Ye R.Z."/>
            <person name="Que T.C."/>
            <person name="Du C.H."/>
            <person name="Zhou Y.H."/>
            <person name="Cheng J.X."/>
            <person name="Dai P.F."/>
            <person name="Guo W.B."/>
            <person name="Han X.H."/>
            <person name="Huang E.J."/>
            <person name="Li L.F."/>
            <person name="Wei W."/>
            <person name="Gao Y.C."/>
            <person name="Liu J.Z."/>
            <person name="Shao H.Z."/>
            <person name="Wang X."/>
            <person name="Wang C.C."/>
            <person name="Yang T.C."/>
            <person name="Huo Q.B."/>
            <person name="Li W."/>
            <person name="Chen H.Y."/>
            <person name="Chen S.E."/>
            <person name="Zhou L.G."/>
            <person name="Ni X.B."/>
            <person name="Tian J.H."/>
            <person name="Sheng Y."/>
            <person name="Liu T."/>
            <person name="Pan Y.S."/>
            <person name="Xia L.Y."/>
            <person name="Li J."/>
            <person name="Zhao F."/>
            <person name="Cao W.C."/>
        </authorList>
    </citation>
    <scope>NUCLEOTIDE SEQUENCE [LARGE SCALE GENOMIC DNA]</scope>
    <source>
        <strain evidence="1">HaeL-2018</strain>
    </source>
</reference>
<evidence type="ECO:0000313" key="1">
    <source>
        <dbReference type="EMBL" id="KAH9377909.1"/>
    </source>
</evidence>
<protein>
    <submittedName>
        <fullName evidence="1">Uncharacterized protein</fullName>
    </submittedName>
</protein>